<evidence type="ECO:0000313" key="2">
    <source>
        <dbReference type="EMBL" id="BBB90375.1"/>
    </source>
</evidence>
<proteinExistence type="predicted"/>
<protein>
    <submittedName>
        <fullName evidence="2">Acetyltransferase (GNAT) family protein</fullName>
    </submittedName>
</protein>
<dbReference type="PROSITE" id="PS51186">
    <property type="entry name" value="GNAT"/>
    <property type="match status" value="1"/>
</dbReference>
<evidence type="ECO:0000313" key="3">
    <source>
        <dbReference type="Proteomes" id="UP000276437"/>
    </source>
</evidence>
<dbReference type="KEGG" id="mana:MAMMFC1_01023"/>
<sequence>MLEIKPVLPGEDDIFLFEVYASSRTEEMAAWGWDEKQRREFLRQQHAVQQLSYRQRYPGLQYRIILSDGAKAGRMAMAQSDQELVLVDIILLPEFQNKGLGTAVLTALQAQAAANRLPLRLNVLSASRARQLYERLGFQADAAGELYTAMKWTPPANCQ</sequence>
<accession>A0A348AH27</accession>
<dbReference type="RefSeq" id="WP_232035786.1">
    <property type="nucleotide sequence ID" value="NZ_AP018449.1"/>
</dbReference>
<dbReference type="InterPro" id="IPR000182">
    <property type="entry name" value="GNAT_dom"/>
</dbReference>
<keyword evidence="3" id="KW-1185">Reference proteome</keyword>
<dbReference type="AlphaFoldDB" id="A0A348AH27"/>
<name>A0A348AH27_9FIRM</name>
<dbReference type="Pfam" id="PF13673">
    <property type="entry name" value="Acetyltransf_10"/>
    <property type="match status" value="1"/>
</dbReference>
<dbReference type="SUPFAM" id="SSF55729">
    <property type="entry name" value="Acyl-CoA N-acyltransferases (Nat)"/>
    <property type="match status" value="1"/>
</dbReference>
<reference evidence="2 3" key="1">
    <citation type="journal article" date="2018" name="Int. J. Syst. Evol. Microbiol.">
        <title>Methylomusa anaerophila gen. nov., sp. nov., an anaerobic methanol-utilizing bacterium isolated from a microbial fuel cell.</title>
        <authorList>
            <person name="Amano N."/>
            <person name="Yamamuro A."/>
            <person name="Miyahara M."/>
            <person name="Kouzuma A."/>
            <person name="Abe T."/>
            <person name="Watanabe K."/>
        </authorList>
    </citation>
    <scope>NUCLEOTIDE SEQUENCE [LARGE SCALE GENOMIC DNA]</scope>
    <source>
        <strain evidence="2 3">MMFC1</strain>
    </source>
</reference>
<organism evidence="2 3">
    <name type="scientific">Methylomusa anaerophila</name>
    <dbReference type="NCBI Taxonomy" id="1930071"/>
    <lineage>
        <taxon>Bacteria</taxon>
        <taxon>Bacillati</taxon>
        <taxon>Bacillota</taxon>
        <taxon>Negativicutes</taxon>
        <taxon>Selenomonadales</taxon>
        <taxon>Sporomusaceae</taxon>
        <taxon>Methylomusa</taxon>
    </lineage>
</organism>
<dbReference type="GO" id="GO:0016747">
    <property type="term" value="F:acyltransferase activity, transferring groups other than amino-acyl groups"/>
    <property type="evidence" value="ECO:0007669"/>
    <property type="project" value="InterPro"/>
</dbReference>
<dbReference type="Gene3D" id="3.40.630.30">
    <property type="match status" value="1"/>
</dbReference>
<dbReference type="EMBL" id="AP018449">
    <property type="protein sequence ID" value="BBB90375.1"/>
    <property type="molecule type" value="Genomic_DNA"/>
</dbReference>
<feature type="domain" description="N-acetyltransferase" evidence="1">
    <location>
        <begin position="2"/>
        <end position="155"/>
    </location>
</feature>
<evidence type="ECO:0000259" key="1">
    <source>
        <dbReference type="PROSITE" id="PS51186"/>
    </source>
</evidence>
<dbReference type="Proteomes" id="UP000276437">
    <property type="component" value="Chromosome"/>
</dbReference>
<dbReference type="InterPro" id="IPR016181">
    <property type="entry name" value="Acyl_CoA_acyltransferase"/>
</dbReference>
<keyword evidence="2" id="KW-0808">Transferase</keyword>
<gene>
    <name evidence="2" type="ORF">MAMMFC1_01023</name>
</gene>